<reference evidence="2" key="1">
    <citation type="submission" date="2020-10" db="EMBL/GenBank/DDBJ databases">
        <title>Genome Sequence of ESBL Producing Zambian Clinical Strains.</title>
        <authorList>
            <person name="Shawa M."/>
            <person name="Furuta Y."/>
            <person name="Simbotwe M."/>
            <person name="Mulenga E."/>
            <person name="Mubanga M."/>
            <person name="Mulenga G."/>
            <person name="Kaile C."/>
            <person name="Zorigt T."/>
            <person name="Hang'ombe B."/>
            <person name="Higashi H."/>
        </authorList>
    </citation>
    <scope>NUCLEOTIDE SEQUENCE</scope>
    <source>
        <strain evidence="2">Zam_UTH_09</strain>
    </source>
</reference>
<dbReference type="EMBL" id="BNFF01000001">
    <property type="protein sequence ID" value="GHK51510.1"/>
    <property type="molecule type" value="Genomic_DNA"/>
</dbReference>
<gene>
    <name evidence="2" type="ORF">KPZU09_12460</name>
</gene>
<evidence type="ECO:0000313" key="2">
    <source>
        <dbReference type="EMBL" id="GHK51510.1"/>
    </source>
</evidence>
<proteinExistence type="predicted"/>
<sequence>MGISPDAALALREARTRAFSDAFYLIMMGFLLAALLVPLMKKPPAH</sequence>
<accession>A0A919HPS9</accession>
<feature type="transmembrane region" description="Helical" evidence="1">
    <location>
        <begin position="22"/>
        <end position="40"/>
    </location>
</feature>
<name>A0A919HPS9_KLEPN</name>
<keyword evidence="1" id="KW-0472">Membrane</keyword>
<keyword evidence="1" id="KW-0812">Transmembrane</keyword>
<evidence type="ECO:0000313" key="3">
    <source>
        <dbReference type="Proteomes" id="UP000655094"/>
    </source>
</evidence>
<comment type="caution">
    <text evidence="2">The sequence shown here is derived from an EMBL/GenBank/DDBJ whole genome shotgun (WGS) entry which is preliminary data.</text>
</comment>
<keyword evidence="1" id="KW-1133">Transmembrane helix</keyword>
<protein>
    <submittedName>
        <fullName evidence="2">Uncharacterized protein</fullName>
    </submittedName>
</protein>
<evidence type="ECO:0000256" key="1">
    <source>
        <dbReference type="SAM" id="Phobius"/>
    </source>
</evidence>
<dbReference type="Proteomes" id="UP000655094">
    <property type="component" value="Unassembled WGS sequence"/>
</dbReference>
<organism evidence="2 3">
    <name type="scientific">Klebsiella pneumoniae</name>
    <dbReference type="NCBI Taxonomy" id="573"/>
    <lineage>
        <taxon>Bacteria</taxon>
        <taxon>Pseudomonadati</taxon>
        <taxon>Pseudomonadota</taxon>
        <taxon>Gammaproteobacteria</taxon>
        <taxon>Enterobacterales</taxon>
        <taxon>Enterobacteriaceae</taxon>
        <taxon>Klebsiella/Raoultella group</taxon>
        <taxon>Klebsiella</taxon>
        <taxon>Klebsiella pneumoniae complex</taxon>
    </lineage>
</organism>
<dbReference type="AlphaFoldDB" id="A0A919HPS9"/>